<evidence type="ECO:0000256" key="1">
    <source>
        <dbReference type="SAM" id="MobiDB-lite"/>
    </source>
</evidence>
<evidence type="ECO:0000313" key="3">
    <source>
        <dbReference type="Proteomes" id="UP000727993"/>
    </source>
</evidence>
<feature type="compositionally biased region" description="Acidic residues" evidence="1">
    <location>
        <begin position="131"/>
        <end position="140"/>
    </location>
</feature>
<name>A0A936N926_9ACTN</name>
<accession>A0A936N926</accession>
<dbReference type="AlphaFoldDB" id="A0A936N926"/>
<dbReference type="Proteomes" id="UP000727993">
    <property type="component" value="Unassembled WGS sequence"/>
</dbReference>
<sequence>MSDPEEHAGGGMDDLSDLSTDESRARSFDEGAFADGPLDDEPFDDDWMPTFDDEADSHEAPALPSRARKGAVSAAFLNAGMALEEIVYGRERTRPPVVQEAREGDDDGPIRVYLDPEEPKNSWVSLHPEADDQAPEPDDA</sequence>
<comment type="caution">
    <text evidence="2">The sequence shown here is derived from an EMBL/GenBank/DDBJ whole genome shotgun (WGS) entry which is preliminary data.</text>
</comment>
<gene>
    <name evidence="2" type="ORF">IPN02_03190</name>
</gene>
<proteinExistence type="predicted"/>
<dbReference type="EMBL" id="JADJZA010000001">
    <property type="protein sequence ID" value="MBK9295878.1"/>
    <property type="molecule type" value="Genomic_DNA"/>
</dbReference>
<feature type="compositionally biased region" description="Acidic residues" evidence="1">
    <location>
        <begin position="37"/>
        <end position="56"/>
    </location>
</feature>
<feature type="region of interest" description="Disordered" evidence="1">
    <location>
        <begin position="92"/>
        <end position="140"/>
    </location>
</feature>
<feature type="region of interest" description="Disordered" evidence="1">
    <location>
        <begin position="1"/>
        <end position="66"/>
    </location>
</feature>
<protein>
    <submittedName>
        <fullName evidence="2">Uncharacterized protein</fullName>
    </submittedName>
</protein>
<reference evidence="2 3" key="1">
    <citation type="submission" date="2020-10" db="EMBL/GenBank/DDBJ databases">
        <title>Connecting structure to function with the recovery of over 1000 high-quality activated sludge metagenome-assembled genomes encoding full-length rRNA genes using long-read sequencing.</title>
        <authorList>
            <person name="Singleton C.M."/>
            <person name="Petriglieri F."/>
            <person name="Kristensen J.M."/>
            <person name="Kirkegaard R.H."/>
            <person name="Michaelsen T.Y."/>
            <person name="Andersen M.H."/>
            <person name="Karst S.M."/>
            <person name="Dueholm M.S."/>
            <person name="Nielsen P.H."/>
            <person name="Albertsen M."/>
        </authorList>
    </citation>
    <scope>NUCLEOTIDE SEQUENCE [LARGE SCALE GENOMIC DNA]</scope>
    <source>
        <strain evidence="2">Lyne_18-Q3-R50-59_MAXAC.006</strain>
    </source>
</reference>
<evidence type="ECO:0000313" key="2">
    <source>
        <dbReference type="EMBL" id="MBK9295878.1"/>
    </source>
</evidence>
<organism evidence="2 3">
    <name type="scientific">Candidatus Neomicrothrix subdominans</name>
    <dbReference type="NCBI Taxonomy" id="2954438"/>
    <lineage>
        <taxon>Bacteria</taxon>
        <taxon>Bacillati</taxon>
        <taxon>Actinomycetota</taxon>
        <taxon>Acidimicrobiia</taxon>
        <taxon>Acidimicrobiales</taxon>
        <taxon>Microthrixaceae</taxon>
        <taxon>Candidatus Neomicrothrix</taxon>
    </lineage>
</organism>